<proteinExistence type="predicted"/>
<evidence type="ECO:0000256" key="4">
    <source>
        <dbReference type="ARBA" id="ARBA00022982"/>
    </source>
</evidence>
<evidence type="ECO:0000313" key="7">
    <source>
        <dbReference type="EMBL" id="KAE9718413.1"/>
    </source>
</evidence>
<evidence type="ECO:0000256" key="3">
    <source>
        <dbReference type="ARBA" id="ARBA00022723"/>
    </source>
</evidence>
<dbReference type="InterPro" id="IPR002323">
    <property type="entry name" value="Cyt_CIE"/>
</dbReference>
<accession>A0A6N6WQQ4</accession>
<dbReference type="SUPFAM" id="SSF46626">
    <property type="entry name" value="Cytochrome c"/>
    <property type="match status" value="1"/>
</dbReference>
<dbReference type="PANTHER" id="PTHR40942:SF4">
    <property type="entry name" value="CYTOCHROME C5"/>
    <property type="match status" value="1"/>
</dbReference>
<keyword evidence="4" id="KW-0249">Electron transport</keyword>
<dbReference type="AlphaFoldDB" id="A0A6N6WQQ4"/>
<comment type="caution">
    <text evidence="7">The sequence shown here is derived from an EMBL/GenBank/DDBJ whole genome shotgun (WGS) entry which is preliminary data.</text>
</comment>
<dbReference type="InterPro" id="IPR009056">
    <property type="entry name" value="Cyt_c-like_dom"/>
</dbReference>
<evidence type="ECO:0000313" key="8">
    <source>
        <dbReference type="Proteomes" id="UP000437875"/>
    </source>
</evidence>
<gene>
    <name evidence="7" type="ORF">GP711_28330</name>
</gene>
<name>A0A6N6WQQ4_ECOLX</name>
<protein>
    <submittedName>
        <fullName evidence="7">Cytochrome c5 family protein</fullName>
    </submittedName>
</protein>
<keyword evidence="3" id="KW-0479">Metal-binding</keyword>
<dbReference type="PRINTS" id="PR00607">
    <property type="entry name" value="CYTCHROMECIE"/>
</dbReference>
<feature type="non-terminal residue" evidence="7">
    <location>
        <position position="1"/>
    </location>
</feature>
<dbReference type="GO" id="GO:0020037">
    <property type="term" value="F:heme binding"/>
    <property type="evidence" value="ECO:0007669"/>
    <property type="project" value="InterPro"/>
</dbReference>
<evidence type="ECO:0000256" key="1">
    <source>
        <dbReference type="ARBA" id="ARBA00022448"/>
    </source>
</evidence>
<dbReference type="EMBL" id="WSGM01000648">
    <property type="protein sequence ID" value="KAE9718413.1"/>
    <property type="molecule type" value="Genomic_DNA"/>
</dbReference>
<evidence type="ECO:0000256" key="5">
    <source>
        <dbReference type="ARBA" id="ARBA00023004"/>
    </source>
</evidence>
<dbReference type="Pfam" id="PF13442">
    <property type="entry name" value="Cytochrome_CBB3"/>
    <property type="match status" value="1"/>
</dbReference>
<dbReference type="RefSeq" id="WP_199269369.1">
    <property type="nucleotide sequence ID" value="NZ_WSGM01000648.1"/>
</dbReference>
<dbReference type="Gene3D" id="1.10.760.10">
    <property type="entry name" value="Cytochrome c-like domain"/>
    <property type="match status" value="1"/>
</dbReference>
<evidence type="ECO:0000256" key="2">
    <source>
        <dbReference type="ARBA" id="ARBA00022617"/>
    </source>
</evidence>
<organism evidence="7 8">
    <name type="scientific">Escherichia coli</name>
    <dbReference type="NCBI Taxonomy" id="562"/>
    <lineage>
        <taxon>Bacteria</taxon>
        <taxon>Pseudomonadati</taxon>
        <taxon>Pseudomonadota</taxon>
        <taxon>Gammaproteobacteria</taxon>
        <taxon>Enterobacterales</taxon>
        <taxon>Enterobacteriaceae</taxon>
        <taxon>Escherichia</taxon>
    </lineage>
</organism>
<dbReference type="PANTHER" id="PTHR40942">
    <property type="match status" value="1"/>
</dbReference>
<keyword evidence="1" id="KW-0813">Transport</keyword>
<dbReference type="Proteomes" id="UP000437875">
    <property type="component" value="Unassembled WGS sequence"/>
</dbReference>
<evidence type="ECO:0000259" key="6">
    <source>
        <dbReference type="Pfam" id="PF13442"/>
    </source>
</evidence>
<sequence length="59" mass="5979">AGAPKFGDKAAWAPRIAQGKAKLYDSALHGKGAMPPKGTYAGSDDDVKAAVDYMAAAAK</sequence>
<keyword evidence="2" id="KW-0349">Heme</keyword>
<feature type="domain" description="Cytochrome c" evidence="6">
    <location>
        <begin position="2"/>
        <end position="54"/>
    </location>
</feature>
<dbReference type="GO" id="GO:0009055">
    <property type="term" value="F:electron transfer activity"/>
    <property type="evidence" value="ECO:0007669"/>
    <property type="project" value="InterPro"/>
</dbReference>
<dbReference type="GO" id="GO:0005506">
    <property type="term" value="F:iron ion binding"/>
    <property type="evidence" value="ECO:0007669"/>
    <property type="project" value="InterPro"/>
</dbReference>
<dbReference type="InterPro" id="IPR036909">
    <property type="entry name" value="Cyt_c-like_dom_sf"/>
</dbReference>
<reference evidence="7 8" key="1">
    <citation type="submission" date="2019-10" db="EMBL/GenBank/DDBJ databases">
        <title>Antimicrobial-resistant enteric bacteria are widely distributed amongst people, animals and the environment in northern Tanzania.</title>
        <authorList>
            <person name="Subbiah M."/>
            <person name="Call D.R."/>
        </authorList>
    </citation>
    <scope>NUCLEOTIDE SEQUENCE [LARGE SCALE GENOMIC DNA]</scope>
    <source>
        <strain evidence="7 8">TzEc067</strain>
    </source>
</reference>
<keyword evidence="5" id="KW-0408">Iron</keyword>